<accession>A0A6A4FQG9</accession>
<evidence type="ECO:0000313" key="4">
    <source>
        <dbReference type="Proteomes" id="UP000434957"/>
    </source>
</evidence>
<name>A0A6A4FQG9_9STRA</name>
<gene>
    <name evidence="2" type="ORF">PR002_g2448</name>
    <name evidence="3" type="ORF">PR003_g7110</name>
</gene>
<dbReference type="AlphaFoldDB" id="A0A6A4FQG9"/>
<evidence type="ECO:0000256" key="1">
    <source>
        <dbReference type="SAM" id="MobiDB-lite"/>
    </source>
</evidence>
<dbReference type="OrthoDB" id="101429at2759"/>
<feature type="region of interest" description="Disordered" evidence="1">
    <location>
        <begin position="32"/>
        <end position="66"/>
    </location>
</feature>
<dbReference type="Proteomes" id="UP000435112">
    <property type="component" value="Unassembled WGS sequence"/>
</dbReference>
<evidence type="ECO:0000313" key="3">
    <source>
        <dbReference type="EMBL" id="KAE9347091.1"/>
    </source>
</evidence>
<evidence type="ECO:0000313" key="5">
    <source>
        <dbReference type="Proteomes" id="UP000435112"/>
    </source>
</evidence>
<keyword evidence="4" id="KW-1185">Reference proteome</keyword>
<evidence type="ECO:0000313" key="2">
    <source>
        <dbReference type="EMBL" id="KAE9045090.1"/>
    </source>
</evidence>
<reference evidence="3 4" key="1">
    <citation type="submission" date="2018-08" db="EMBL/GenBank/DDBJ databases">
        <title>Genomic investigation of the strawberry pathogen Phytophthora fragariae indicates pathogenicity is determined by transcriptional variation in three key races.</title>
        <authorList>
            <person name="Adams T.M."/>
            <person name="Armitage A.D."/>
            <person name="Sobczyk M.K."/>
            <person name="Bates H.J."/>
            <person name="Dunwell J.M."/>
            <person name="Nellist C.F."/>
            <person name="Harrison R.J."/>
        </authorList>
    </citation>
    <scope>NUCLEOTIDE SEQUENCE [LARGE SCALE GENOMIC DNA]</scope>
    <source>
        <strain evidence="2 5">SCRP324</strain>
        <strain evidence="3 4">SCRP333</strain>
    </source>
</reference>
<organism evidence="3 4">
    <name type="scientific">Phytophthora rubi</name>
    <dbReference type="NCBI Taxonomy" id="129364"/>
    <lineage>
        <taxon>Eukaryota</taxon>
        <taxon>Sar</taxon>
        <taxon>Stramenopiles</taxon>
        <taxon>Oomycota</taxon>
        <taxon>Peronosporomycetes</taxon>
        <taxon>Peronosporales</taxon>
        <taxon>Peronosporaceae</taxon>
        <taxon>Phytophthora</taxon>
    </lineage>
</organism>
<comment type="caution">
    <text evidence="3">The sequence shown here is derived from an EMBL/GenBank/DDBJ whole genome shotgun (WGS) entry which is preliminary data.</text>
</comment>
<dbReference type="EMBL" id="QXFU01000082">
    <property type="protein sequence ID" value="KAE9045090.1"/>
    <property type="molecule type" value="Genomic_DNA"/>
</dbReference>
<dbReference type="Proteomes" id="UP000434957">
    <property type="component" value="Unassembled WGS sequence"/>
</dbReference>
<dbReference type="EMBL" id="QXFT01000328">
    <property type="protein sequence ID" value="KAE9347091.1"/>
    <property type="molecule type" value="Genomic_DNA"/>
</dbReference>
<proteinExistence type="predicted"/>
<protein>
    <submittedName>
        <fullName evidence="3">Uncharacterized protein</fullName>
    </submittedName>
</protein>
<sequence length="162" mass="17442">MEASHDVVDIAASRASSTAVTTPSVVVIDVEVAGNDKPSGPNEDMCLRDDPSAAEARAASTNEQASGEVTLGAALLQPSESTFSCEGNDELAGTCPAASPTDQEVVEASDYLEKIPTHYQRAKIRHQAKKRPGQWSVSRSRKRRYRMKCFPKAAPTFTMQCL</sequence>